<dbReference type="GO" id="GO:0003677">
    <property type="term" value="F:DNA binding"/>
    <property type="evidence" value="ECO:0007669"/>
    <property type="project" value="UniProtKB-KW"/>
</dbReference>
<accession>A0A1Y2L5Y8</accession>
<gene>
    <name evidence="6" type="ORF">TALK_20540</name>
</gene>
<comment type="caution">
    <text evidence="6">The sequence shown here is derived from an EMBL/GenBank/DDBJ whole genome shotgun (WGS) entry which is preliminary data.</text>
</comment>
<name>A0A1Y2L5Y8_9PROT</name>
<dbReference type="InterPro" id="IPR005119">
    <property type="entry name" value="LysR_subst-bd"/>
</dbReference>
<dbReference type="AlphaFoldDB" id="A0A1Y2L5Y8"/>
<keyword evidence="3" id="KW-0238">DNA-binding</keyword>
<feature type="domain" description="HTH lysR-type" evidence="5">
    <location>
        <begin position="3"/>
        <end position="61"/>
    </location>
</feature>
<dbReference type="Gene3D" id="1.10.10.10">
    <property type="entry name" value="Winged helix-like DNA-binding domain superfamily/Winged helix DNA-binding domain"/>
    <property type="match status" value="1"/>
</dbReference>
<dbReference type="EMBL" id="JFKB01000025">
    <property type="protein sequence ID" value="OSQ43337.1"/>
    <property type="molecule type" value="Genomic_DNA"/>
</dbReference>
<keyword evidence="4" id="KW-0804">Transcription</keyword>
<evidence type="ECO:0000256" key="1">
    <source>
        <dbReference type="ARBA" id="ARBA00009437"/>
    </source>
</evidence>
<evidence type="ECO:0000256" key="4">
    <source>
        <dbReference type="ARBA" id="ARBA00023163"/>
    </source>
</evidence>
<evidence type="ECO:0000256" key="2">
    <source>
        <dbReference type="ARBA" id="ARBA00023015"/>
    </source>
</evidence>
<organism evidence="6 7">
    <name type="scientific">Thalassospira alkalitolerans</name>
    <dbReference type="NCBI Taxonomy" id="1293890"/>
    <lineage>
        <taxon>Bacteria</taxon>
        <taxon>Pseudomonadati</taxon>
        <taxon>Pseudomonadota</taxon>
        <taxon>Alphaproteobacteria</taxon>
        <taxon>Rhodospirillales</taxon>
        <taxon>Thalassospiraceae</taxon>
        <taxon>Thalassospira</taxon>
    </lineage>
</organism>
<dbReference type="InterPro" id="IPR050950">
    <property type="entry name" value="HTH-type_LysR_regulators"/>
</dbReference>
<protein>
    <recommendedName>
        <fullName evidence="5">HTH lysR-type domain-containing protein</fullName>
    </recommendedName>
</protein>
<dbReference type="GO" id="GO:0003700">
    <property type="term" value="F:DNA-binding transcription factor activity"/>
    <property type="evidence" value="ECO:0007669"/>
    <property type="project" value="InterPro"/>
</dbReference>
<dbReference type="InterPro" id="IPR000847">
    <property type="entry name" value="LysR_HTH_N"/>
</dbReference>
<dbReference type="Pfam" id="PF00126">
    <property type="entry name" value="HTH_1"/>
    <property type="match status" value="1"/>
</dbReference>
<dbReference type="SUPFAM" id="SSF53850">
    <property type="entry name" value="Periplasmic binding protein-like II"/>
    <property type="match status" value="1"/>
</dbReference>
<dbReference type="InterPro" id="IPR036388">
    <property type="entry name" value="WH-like_DNA-bd_sf"/>
</dbReference>
<dbReference type="OrthoDB" id="8679465at2"/>
<evidence type="ECO:0000259" key="5">
    <source>
        <dbReference type="PROSITE" id="PS50931"/>
    </source>
</evidence>
<evidence type="ECO:0000313" key="7">
    <source>
        <dbReference type="Proteomes" id="UP000193396"/>
    </source>
</evidence>
<keyword evidence="2" id="KW-0805">Transcription regulation</keyword>
<dbReference type="Proteomes" id="UP000193396">
    <property type="component" value="Unassembled WGS sequence"/>
</dbReference>
<dbReference type="RefSeq" id="WP_085621043.1">
    <property type="nucleotide sequence ID" value="NZ_CAXBPE010000001.1"/>
</dbReference>
<sequence>MNFTLKQLTYVQAAADHRSIASAAQKLRISASSIGAAIDGFEQRFEIQIFVRQPSKGLMLTPPGKVLIEKINHLLLEAKTFDAQLSGHDESLVGELVVGCFAPITPHILPLIVRAMKSRFPGLIIRILEGDLREVNGFLASGAAEITLGYDLGLPEGISFTKLGEVRPHAIFSTSDPLANRKSVSITELVGPPMILLDLPESRTYFDLLFSYVRKTPNIAFRTGTYETVRSLVAAGMGFSILNLRPAIDQTYTGNEVVCVPLEEDLPAPSIGFGFRIRDYISPAAREFAEECKRVFATERVASMFVPQYRGDRILQSV</sequence>
<dbReference type="PROSITE" id="PS50931">
    <property type="entry name" value="HTH_LYSR"/>
    <property type="match status" value="1"/>
</dbReference>
<dbReference type="STRING" id="1293890.TALK_20540"/>
<dbReference type="Gene3D" id="3.40.190.10">
    <property type="entry name" value="Periplasmic binding protein-like II"/>
    <property type="match status" value="2"/>
</dbReference>
<dbReference type="SUPFAM" id="SSF46785">
    <property type="entry name" value="Winged helix' DNA-binding domain"/>
    <property type="match status" value="1"/>
</dbReference>
<dbReference type="InterPro" id="IPR036390">
    <property type="entry name" value="WH_DNA-bd_sf"/>
</dbReference>
<evidence type="ECO:0000256" key="3">
    <source>
        <dbReference type="ARBA" id="ARBA00023125"/>
    </source>
</evidence>
<dbReference type="Pfam" id="PF03466">
    <property type="entry name" value="LysR_substrate"/>
    <property type="match status" value="1"/>
</dbReference>
<comment type="similarity">
    <text evidence="1">Belongs to the LysR transcriptional regulatory family.</text>
</comment>
<proteinExistence type="inferred from homology"/>
<dbReference type="GO" id="GO:0005829">
    <property type="term" value="C:cytosol"/>
    <property type="evidence" value="ECO:0007669"/>
    <property type="project" value="TreeGrafter"/>
</dbReference>
<reference evidence="6 7" key="1">
    <citation type="submission" date="2014-03" db="EMBL/GenBank/DDBJ databases">
        <title>The draft genome sequence of Thalassospira alkalitolerans JCM 18968.</title>
        <authorList>
            <person name="Lai Q."/>
            <person name="Shao Z."/>
        </authorList>
    </citation>
    <scope>NUCLEOTIDE SEQUENCE [LARGE SCALE GENOMIC DNA]</scope>
    <source>
        <strain evidence="6 7">JCM 18968</strain>
    </source>
</reference>
<keyword evidence="7" id="KW-1185">Reference proteome</keyword>
<dbReference type="PANTHER" id="PTHR30419">
    <property type="entry name" value="HTH-TYPE TRANSCRIPTIONAL REGULATOR YBHD"/>
    <property type="match status" value="1"/>
</dbReference>
<evidence type="ECO:0000313" key="6">
    <source>
        <dbReference type="EMBL" id="OSQ43337.1"/>
    </source>
</evidence>